<organism evidence="1 2">
    <name type="scientific">Exidia glandulosa HHB12029</name>
    <dbReference type="NCBI Taxonomy" id="1314781"/>
    <lineage>
        <taxon>Eukaryota</taxon>
        <taxon>Fungi</taxon>
        <taxon>Dikarya</taxon>
        <taxon>Basidiomycota</taxon>
        <taxon>Agaricomycotina</taxon>
        <taxon>Agaricomycetes</taxon>
        <taxon>Auriculariales</taxon>
        <taxon>Exidiaceae</taxon>
        <taxon>Exidia</taxon>
    </lineage>
</organism>
<evidence type="ECO:0000313" key="2">
    <source>
        <dbReference type="Proteomes" id="UP000077266"/>
    </source>
</evidence>
<accession>A0A165EPW6</accession>
<dbReference type="InParanoid" id="A0A165EPW6"/>
<name>A0A165EPW6_EXIGL</name>
<dbReference type="Proteomes" id="UP000077266">
    <property type="component" value="Unassembled WGS sequence"/>
</dbReference>
<keyword evidence="2" id="KW-1185">Reference proteome</keyword>
<dbReference type="AlphaFoldDB" id="A0A165EPW6"/>
<evidence type="ECO:0000313" key="1">
    <source>
        <dbReference type="EMBL" id="KZV87436.1"/>
    </source>
</evidence>
<proteinExistence type="predicted"/>
<protein>
    <submittedName>
        <fullName evidence="1">Uncharacterized protein</fullName>
    </submittedName>
</protein>
<dbReference type="EMBL" id="KV426125">
    <property type="protein sequence ID" value="KZV87436.1"/>
    <property type="molecule type" value="Genomic_DNA"/>
</dbReference>
<reference evidence="1 2" key="1">
    <citation type="journal article" date="2016" name="Mol. Biol. Evol.">
        <title>Comparative Genomics of Early-Diverging Mushroom-Forming Fungi Provides Insights into the Origins of Lignocellulose Decay Capabilities.</title>
        <authorList>
            <person name="Nagy L.G."/>
            <person name="Riley R."/>
            <person name="Tritt A."/>
            <person name="Adam C."/>
            <person name="Daum C."/>
            <person name="Floudas D."/>
            <person name="Sun H."/>
            <person name="Yadav J.S."/>
            <person name="Pangilinan J."/>
            <person name="Larsson K.H."/>
            <person name="Matsuura K."/>
            <person name="Barry K."/>
            <person name="Labutti K."/>
            <person name="Kuo R."/>
            <person name="Ohm R.A."/>
            <person name="Bhattacharya S.S."/>
            <person name="Shirouzu T."/>
            <person name="Yoshinaga Y."/>
            <person name="Martin F.M."/>
            <person name="Grigoriev I.V."/>
            <person name="Hibbett D.S."/>
        </authorList>
    </citation>
    <scope>NUCLEOTIDE SEQUENCE [LARGE SCALE GENOMIC DNA]</scope>
    <source>
        <strain evidence="1 2">HHB12029</strain>
    </source>
</reference>
<gene>
    <name evidence="1" type="ORF">EXIGLDRAFT_202050</name>
</gene>
<sequence length="87" mass="9719">MLFKRILRAQILDAELLFRMVLGVLVRSLLACLPARPPSTLAYGDGRAHPQRHQSPSHSLIACRLPPGMICRCTLMRLPETFALHSS</sequence>